<comment type="caution">
    <text evidence="1">The sequence shown here is derived from an EMBL/GenBank/DDBJ whole genome shotgun (WGS) entry which is preliminary data.</text>
</comment>
<gene>
    <name evidence="1" type="ORF">KGM_212396A</name>
</gene>
<organism evidence="1 2">
    <name type="scientific">Danaus plexippus plexippus</name>
    <dbReference type="NCBI Taxonomy" id="278856"/>
    <lineage>
        <taxon>Eukaryota</taxon>
        <taxon>Metazoa</taxon>
        <taxon>Ecdysozoa</taxon>
        <taxon>Arthropoda</taxon>
        <taxon>Hexapoda</taxon>
        <taxon>Insecta</taxon>
        <taxon>Pterygota</taxon>
        <taxon>Neoptera</taxon>
        <taxon>Endopterygota</taxon>
        <taxon>Lepidoptera</taxon>
        <taxon>Glossata</taxon>
        <taxon>Ditrysia</taxon>
        <taxon>Papilionoidea</taxon>
        <taxon>Nymphalidae</taxon>
        <taxon>Danainae</taxon>
        <taxon>Danaini</taxon>
        <taxon>Danaina</taxon>
        <taxon>Danaus</taxon>
        <taxon>Danaus</taxon>
    </lineage>
</organism>
<evidence type="ECO:0000313" key="2">
    <source>
        <dbReference type="Proteomes" id="UP000007151"/>
    </source>
</evidence>
<sequence length="16" mass="1855">MPLLSQSLQNQELRTP</sequence>
<keyword evidence="2" id="KW-1185">Reference proteome</keyword>
<reference evidence="1 2" key="1">
    <citation type="journal article" date="2011" name="Cell">
        <title>The monarch butterfly genome yields insights into long-distance migration.</title>
        <authorList>
            <person name="Zhan S."/>
            <person name="Merlin C."/>
            <person name="Boore J.L."/>
            <person name="Reppert S.M."/>
        </authorList>
    </citation>
    <scope>NUCLEOTIDE SEQUENCE [LARGE SCALE GENOMIC DNA]</scope>
    <source>
        <strain evidence="1">F-2</strain>
    </source>
</reference>
<dbReference type="KEGG" id="dpl:KGM_212396A"/>
<evidence type="ECO:0000313" key="1">
    <source>
        <dbReference type="EMBL" id="OWR46597.1"/>
    </source>
</evidence>
<dbReference type="EMBL" id="AGBW02011469">
    <property type="protein sequence ID" value="OWR46597.1"/>
    <property type="molecule type" value="Genomic_DNA"/>
</dbReference>
<dbReference type="AlphaFoldDB" id="A0A212EYR4"/>
<accession>A0A212EYR4</accession>
<protein>
    <submittedName>
        <fullName evidence="1">Uncharacterized protein</fullName>
    </submittedName>
</protein>
<dbReference type="Proteomes" id="UP000007151">
    <property type="component" value="Unassembled WGS sequence"/>
</dbReference>
<dbReference type="InParanoid" id="A0A212EYR4"/>
<name>A0A212EYR4_DANPL</name>
<feature type="non-terminal residue" evidence="1">
    <location>
        <position position="16"/>
    </location>
</feature>
<proteinExistence type="predicted"/>